<name>A0A1H6CPU9_9GAMM</name>
<dbReference type="Proteomes" id="UP000236745">
    <property type="component" value="Unassembled WGS sequence"/>
</dbReference>
<protein>
    <recommendedName>
        <fullName evidence="5">DUF35 domain-containing protein</fullName>
    </recommendedName>
</protein>
<organism evidence="3 4">
    <name type="scientific">Marinobacterium lutimaris</name>
    <dbReference type="NCBI Taxonomy" id="568106"/>
    <lineage>
        <taxon>Bacteria</taxon>
        <taxon>Pseudomonadati</taxon>
        <taxon>Pseudomonadota</taxon>
        <taxon>Gammaproteobacteria</taxon>
        <taxon>Oceanospirillales</taxon>
        <taxon>Oceanospirillaceae</taxon>
        <taxon>Marinobacterium</taxon>
    </lineage>
</organism>
<reference evidence="3 4" key="1">
    <citation type="submission" date="2016-10" db="EMBL/GenBank/DDBJ databases">
        <authorList>
            <person name="de Groot N.N."/>
        </authorList>
    </citation>
    <scope>NUCLEOTIDE SEQUENCE [LARGE SCALE GENOMIC DNA]</scope>
    <source>
        <strain evidence="3 4">DSM 22012</strain>
    </source>
</reference>
<dbReference type="AlphaFoldDB" id="A0A1H6CPU9"/>
<dbReference type="Gene3D" id="6.10.30.10">
    <property type="match status" value="1"/>
</dbReference>
<dbReference type="InterPro" id="IPR052513">
    <property type="entry name" value="Thioester_dehydratase-like"/>
</dbReference>
<evidence type="ECO:0008006" key="5">
    <source>
        <dbReference type="Google" id="ProtNLM"/>
    </source>
</evidence>
<evidence type="ECO:0000259" key="2">
    <source>
        <dbReference type="Pfam" id="PF12172"/>
    </source>
</evidence>
<evidence type="ECO:0000313" key="3">
    <source>
        <dbReference type="EMBL" id="SEG75019.1"/>
    </source>
</evidence>
<dbReference type="PANTHER" id="PTHR34075">
    <property type="entry name" value="BLR3430 PROTEIN"/>
    <property type="match status" value="1"/>
</dbReference>
<dbReference type="SUPFAM" id="SSF50249">
    <property type="entry name" value="Nucleic acid-binding proteins"/>
    <property type="match status" value="1"/>
</dbReference>
<feature type="domain" description="ChsH2 C-terminal OB-fold" evidence="1">
    <location>
        <begin position="56"/>
        <end position="114"/>
    </location>
</feature>
<keyword evidence="4" id="KW-1185">Reference proteome</keyword>
<dbReference type="Pfam" id="PF01796">
    <property type="entry name" value="OB_ChsH2_C"/>
    <property type="match status" value="1"/>
</dbReference>
<gene>
    <name evidence="3" type="ORF">SAMN05444390_1045</name>
</gene>
<dbReference type="Pfam" id="PF12172">
    <property type="entry name" value="zf-ChsH2"/>
    <property type="match status" value="1"/>
</dbReference>
<accession>A0A1H6CPU9</accession>
<evidence type="ECO:0000259" key="1">
    <source>
        <dbReference type="Pfam" id="PF01796"/>
    </source>
</evidence>
<dbReference type="EMBL" id="FNVQ01000004">
    <property type="protein sequence ID" value="SEG75019.1"/>
    <property type="molecule type" value="Genomic_DNA"/>
</dbReference>
<dbReference type="InterPro" id="IPR022002">
    <property type="entry name" value="ChsH2_Znr"/>
</dbReference>
<sequence>MESRIPASPQPWPETERFWEAANQGRFMLQRCCDTGKAFFYPRAHSPFTGRNHCEWFEASGRGTLYSFSVLPRAKPPYCIAYVELEEGPIILTNIVGADFDRLEIGQPVKVTFVDSENGQKVPMFSPAG</sequence>
<evidence type="ECO:0000313" key="4">
    <source>
        <dbReference type="Proteomes" id="UP000236745"/>
    </source>
</evidence>
<proteinExistence type="predicted"/>
<dbReference type="RefSeq" id="WP_104004412.1">
    <property type="nucleotide sequence ID" value="NZ_FNVQ01000004.1"/>
</dbReference>
<dbReference type="InterPro" id="IPR012340">
    <property type="entry name" value="NA-bd_OB-fold"/>
</dbReference>
<dbReference type="PANTHER" id="PTHR34075:SF5">
    <property type="entry name" value="BLR3430 PROTEIN"/>
    <property type="match status" value="1"/>
</dbReference>
<feature type="domain" description="ChsH2 rubredoxin-like zinc ribbon" evidence="2">
    <location>
        <begin position="19"/>
        <end position="45"/>
    </location>
</feature>
<dbReference type="InterPro" id="IPR002878">
    <property type="entry name" value="ChsH2_C"/>
</dbReference>
<dbReference type="OrthoDB" id="3182121at2"/>